<proteinExistence type="predicted"/>
<dbReference type="Pfam" id="PF13577">
    <property type="entry name" value="SnoaL_4"/>
    <property type="match status" value="1"/>
</dbReference>
<sequence>MSTLSDREQIETLKYRYVRALDTKDWDAFGDTLTEDVTAGYGDRLTFSGRAAVLSFMTENLGSDVITVHNVHHPELHVDGDSATGTWSLEDTVIAVPYKLLLRGAAIYTDRYRRCEGGAWRICATGYRRIYESTLSLDDLPSFTLTSR</sequence>
<reference evidence="2 3" key="1">
    <citation type="submission" date="2024-10" db="EMBL/GenBank/DDBJ databases">
        <title>The Natural Products Discovery Center: Release of the First 8490 Sequenced Strains for Exploring Actinobacteria Biosynthetic Diversity.</title>
        <authorList>
            <person name="Kalkreuter E."/>
            <person name="Kautsar S.A."/>
            <person name="Yang D."/>
            <person name="Bader C.D."/>
            <person name="Teijaro C.N."/>
            <person name="Fluegel L."/>
            <person name="Davis C.M."/>
            <person name="Simpson J.R."/>
            <person name="Lauterbach L."/>
            <person name="Steele A.D."/>
            <person name="Gui C."/>
            <person name="Meng S."/>
            <person name="Li G."/>
            <person name="Viehrig K."/>
            <person name="Ye F."/>
            <person name="Su P."/>
            <person name="Kiefer A.F."/>
            <person name="Nichols A."/>
            <person name="Cepeda A.J."/>
            <person name="Yan W."/>
            <person name="Fan B."/>
            <person name="Jiang Y."/>
            <person name="Adhikari A."/>
            <person name="Zheng C.-J."/>
            <person name="Schuster L."/>
            <person name="Cowan T.M."/>
            <person name="Smanski M.J."/>
            <person name="Chevrette M.G."/>
            <person name="De Carvalho L.P.S."/>
            <person name="Shen B."/>
        </authorList>
    </citation>
    <scope>NUCLEOTIDE SEQUENCE [LARGE SCALE GENOMIC DNA]</scope>
    <source>
        <strain evidence="2 3">NPDC049639</strain>
    </source>
</reference>
<organism evidence="2 3">
    <name type="scientific">Spongisporangium articulatum</name>
    <dbReference type="NCBI Taxonomy" id="3362603"/>
    <lineage>
        <taxon>Bacteria</taxon>
        <taxon>Bacillati</taxon>
        <taxon>Actinomycetota</taxon>
        <taxon>Actinomycetes</taxon>
        <taxon>Kineosporiales</taxon>
        <taxon>Kineosporiaceae</taxon>
        <taxon>Spongisporangium</taxon>
    </lineage>
</organism>
<accession>A0ABW8ATU3</accession>
<dbReference type="CDD" id="cd00531">
    <property type="entry name" value="NTF2_like"/>
    <property type="match status" value="1"/>
</dbReference>
<name>A0ABW8ATU3_9ACTN</name>
<dbReference type="Proteomes" id="UP001612915">
    <property type="component" value="Unassembled WGS sequence"/>
</dbReference>
<dbReference type="SUPFAM" id="SSF54427">
    <property type="entry name" value="NTF2-like"/>
    <property type="match status" value="1"/>
</dbReference>
<protein>
    <submittedName>
        <fullName evidence="2">Nuclear transport factor 2 family protein</fullName>
    </submittedName>
</protein>
<dbReference type="Gene3D" id="3.10.450.50">
    <property type="match status" value="1"/>
</dbReference>
<dbReference type="RefSeq" id="WP_398284402.1">
    <property type="nucleotide sequence ID" value="NZ_JBITLV010000009.1"/>
</dbReference>
<evidence type="ECO:0000313" key="2">
    <source>
        <dbReference type="EMBL" id="MFI7589804.1"/>
    </source>
</evidence>
<feature type="domain" description="SnoaL-like" evidence="1">
    <location>
        <begin position="3"/>
        <end position="124"/>
    </location>
</feature>
<keyword evidence="3" id="KW-1185">Reference proteome</keyword>
<evidence type="ECO:0000313" key="3">
    <source>
        <dbReference type="Proteomes" id="UP001612915"/>
    </source>
</evidence>
<dbReference type="InterPro" id="IPR032710">
    <property type="entry name" value="NTF2-like_dom_sf"/>
</dbReference>
<evidence type="ECO:0000259" key="1">
    <source>
        <dbReference type="Pfam" id="PF13577"/>
    </source>
</evidence>
<dbReference type="InterPro" id="IPR037401">
    <property type="entry name" value="SnoaL-like"/>
</dbReference>
<dbReference type="EMBL" id="JBITLV010000009">
    <property type="protein sequence ID" value="MFI7589804.1"/>
    <property type="molecule type" value="Genomic_DNA"/>
</dbReference>
<comment type="caution">
    <text evidence="2">The sequence shown here is derived from an EMBL/GenBank/DDBJ whole genome shotgun (WGS) entry which is preliminary data.</text>
</comment>
<gene>
    <name evidence="2" type="ORF">ACIB24_22265</name>
</gene>